<feature type="compositionally biased region" description="Low complexity" evidence="1">
    <location>
        <begin position="23"/>
        <end position="33"/>
    </location>
</feature>
<evidence type="ECO:0000313" key="2">
    <source>
        <dbReference type="EMBL" id="PHH77751.1"/>
    </source>
</evidence>
<dbReference type="GO" id="GO:0019901">
    <property type="term" value="F:protein kinase binding"/>
    <property type="evidence" value="ECO:0007669"/>
    <property type="project" value="InterPro"/>
</dbReference>
<sequence length="412" mass="43308">MAAVVGDFVSDLSRLHHSMIAKPSSLPSQQPQSQRRHHATASPRPAQTLEDPSLPPHRSASRSRPKAAATARSPRRDGDARQAWSAASASDSHCAPSETLGRATSPIPSPPPSVVAGPPTANHDHGHGSSMTPQTAEGHAAAQPQLRQDMTASPERQQPSPPVDDFRIPLSHPDASHGSKPASACSSLPDADATPTPQEVVHIRDLAHLGSMAADGLVLSDAASAAGPPTKFEISAMPIGDVIEMVAALLTKITLTNDKQHDATQRNAAHQQQASQTNDSAQMSPLSHSVLAFHGKNVPTINIVSYLSRIHKYCPTTYEVFLSLLVYFDRMTERVNDLMMKNDESPGSCLSRPMSSHQLASQSDMAALTGQDGGPAAPDSNSARAQSGNAALDSTSQQGASIINASEQLLAG</sequence>
<keyword evidence="3" id="KW-1185">Reference proteome</keyword>
<feature type="compositionally biased region" description="Polar residues" evidence="1">
    <location>
        <begin position="379"/>
        <end position="412"/>
    </location>
</feature>
<gene>
    <name evidence="2" type="ORF">CDD82_3369</name>
</gene>
<evidence type="ECO:0000256" key="1">
    <source>
        <dbReference type="SAM" id="MobiDB-lite"/>
    </source>
</evidence>
<dbReference type="PANTHER" id="PTHR15615:SF94">
    <property type="entry name" value="PHO85 CYCLIN-6-RELATED"/>
    <property type="match status" value="1"/>
</dbReference>
<comment type="caution">
    <text evidence="2">The sequence shown here is derived from an EMBL/GenBank/DDBJ whole genome shotgun (WGS) entry which is preliminary data.</text>
</comment>
<dbReference type="GO" id="GO:0000307">
    <property type="term" value="C:cyclin-dependent protein kinase holoenzyme complex"/>
    <property type="evidence" value="ECO:0007669"/>
    <property type="project" value="TreeGrafter"/>
</dbReference>
<feature type="compositionally biased region" description="Polar residues" evidence="1">
    <location>
        <begin position="265"/>
        <end position="283"/>
    </location>
</feature>
<feature type="compositionally biased region" description="Polar residues" evidence="1">
    <location>
        <begin position="145"/>
        <end position="158"/>
    </location>
</feature>
<dbReference type="EMBL" id="NJEU01000254">
    <property type="protein sequence ID" value="PHH77751.1"/>
    <property type="molecule type" value="Genomic_DNA"/>
</dbReference>
<dbReference type="InterPro" id="IPR013922">
    <property type="entry name" value="Cyclin_PHO80-like"/>
</dbReference>
<dbReference type="GO" id="GO:0005634">
    <property type="term" value="C:nucleus"/>
    <property type="evidence" value="ECO:0007669"/>
    <property type="project" value="TreeGrafter"/>
</dbReference>
<dbReference type="Pfam" id="PF08613">
    <property type="entry name" value="Cyclin"/>
    <property type="match status" value="1"/>
</dbReference>
<dbReference type="Gene3D" id="1.10.472.10">
    <property type="entry name" value="Cyclin-like"/>
    <property type="match status" value="1"/>
</dbReference>
<feature type="compositionally biased region" description="Polar residues" evidence="1">
    <location>
        <begin position="353"/>
        <end position="364"/>
    </location>
</feature>
<protein>
    <submittedName>
        <fullName evidence="2">Uncharacterized protein</fullName>
    </submittedName>
</protein>
<feature type="region of interest" description="Disordered" evidence="1">
    <location>
        <begin position="343"/>
        <end position="412"/>
    </location>
</feature>
<dbReference type="GO" id="GO:0016538">
    <property type="term" value="F:cyclin-dependent protein serine/threonine kinase regulator activity"/>
    <property type="evidence" value="ECO:0007669"/>
    <property type="project" value="TreeGrafter"/>
</dbReference>
<organism evidence="2 3">
    <name type="scientific">Ophiocordyceps australis</name>
    <dbReference type="NCBI Taxonomy" id="1399860"/>
    <lineage>
        <taxon>Eukaryota</taxon>
        <taxon>Fungi</taxon>
        <taxon>Dikarya</taxon>
        <taxon>Ascomycota</taxon>
        <taxon>Pezizomycotina</taxon>
        <taxon>Sordariomycetes</taxon>
        <taxon>Hypocreomycetidae</taxon>
        <taxon>Hypocreales</taxon>
        <taxon>Ophiocordycipitaceae</taxon>
        <taxon>Ophiocordyceps</taxon>
    </lineage>
</organism>
<evidence type="ECO:0000313" key="3">
    <source>
        <dbReference type="Proteomes" id="UP000224854"/>
    </source>
</evidence>
<dbReference type="OrthoDB" id="1060854at2759"/>
<dbReference type="AlphaFoldDB" id="A0A2C5ZEZ4"/>
<reference evidence="2 3" key="1">
    <citation type="submission" date="2017-06" db="EMBL/GenBank/DDBJ databases">
        <title>Ant-infecting Ophiocordyceps genomes reveal a high diversity of potential behavioral manipulation genes and a possible major role for enterotoxins.</title>
        <authorList>
            <person name="De Bekker C."/>
            <person name="Evans H.C."/>
            <person name="Brachmann A."/>
            <person name="Hughes D.P."/>
        </authorList>
    </citation>
    <scope>NUCLEOTIDE SEQUENCE [LARGE SCALE GENOMIC DNA]</scope>
    <source>
        <strain evidence="2 3">1348a</strain>
    </source>
</reference>
<feature type="region of interest" description="Disordered" evidence="1">
    <location>
        <begin position="19"/>
        <end position="196"/>
    </location>
</feature>
<feature type="region of interest" description="Disordered" evidence="1">
    <location>
        <begin position="261"/>
        <end position="283"/>
    </location>
</feature>
<name>A0A2C5ZEZ4_9HYPO</name>
<accession>A0A2C5ZEZ4</accession>
<dbReference type="Proteomes" id="UP000224854">
    <property type="component" value="Unassembled WGS sequence"/>
</dbReference>
<proteinExistence type="predicted"/>
<dbReference type="PANTHER" id="PTHR15615">
    <property type="match status" value="1"/>
</dbReference>